<dbReference type="InterPro" id="IPR011014">
    <property type="entry name" value="MscS_channel_TM-2"/>
</dbReference>
<evidence type="ECO:0000256" key="3">
    <source>
        <dbReference type="ARBA" id="ARBA00022475"/>
    </source>
</evidence>
<evidence type="ECO:0000256" key="6">
    <source>
        <dbReference type="ARBA" id="ARBA00023136"/>
    </source>
</evidence>
<dbReference type="PANTHER" id="PTHR30460">
    <property type="entry name" value="MODERATE CONDUCTANCE MECHANOSENSITIVE CHANNEL YBIO"/>
    <property type="match status" value="1"/>
</dbReference>
<organism evidence="10">
    <name type="scientific">freshwater metagenome</name>
    <dbReference type="NCBI Taxonomy" id="449393"/>
    <lineage>
        <taxon>unclassified sequences</taxon>
        <taxon>metagenomes</taxon>
        <taxon>ecological metagenomes</taxon>
    </lineage>
</organism>
<name>A0A6J5ZU24_9ZZZZ</name>
<dbReference type="Gene3D" id="1.10.287.1260">
    <property type="match status" value="1"/>
</dbReference>
<keyword evidence="4 7" id="KW-0812">Transmembrane</keyword>
<dbReference type="EMBL" id="CAESAD010000021">
    <property type="protein sequence ID" value="CAB4345565.1"/>
    <property type="molecule type" value="Genomic_DNA"/>
</dbReference>
<dbReference type="Pfam" id="PF00924">
    <property type="entry name" value="MS_channel_2nd"/>
    <property type="match status" value="1"/>
</dbReference>
<feature type="domain" description="Mechanosensitive ion channel transmembrane helices 2/3" evidence="9">
    <location>
        <begin position="67"/>
        <end position="103"/>
    </location>
</feature>
<comment type="subcellular location">
    <subcellularLocation>
        <location evidence="1">Cell membrane</location>
        <topology evidence="1">Multi-pass membrane protein</topology>
    </subcellularLocation>
</comment>
<keyword evidence="6 7" id="KW-0472">Membrane</keyword>
<evidence type="ECO:0000256" key="5">
    <source>
        <dbReference type="ARBA" id="ARBA00022989"/>
    </source>
</evidence>
<dbReference type="Pfam" id="PF21088">
    <property type="entry name" value="MS_channel_1st"/>
    <property type="match status" value="1"/>
</dbReference>
<comment type="similarity">
    <text evidence="2">Belongs to the MscS (TC 1.A.23) family.</text>
</comment>
<dbReference type="InterPro" id="IPR023408">
    <property type="entry name" value="MscS_beta-dom_sf"/>
</dbReference>
<dbReference type="EMBL" id="CAFBQG010000134">
    <property type="protein sequence ID" value="CAB5051785.1"/>
    <property type="molecule type" value="Genomic_DNA"/>
</dbReference>
<evidence type="ECO:0000259" key="9">
    <source>
        <dbReference type="Pfam" id="PF21088"/>
    </source>
</evidence>
<evidence type="ECO:0000313" key="10">
    <source>
        <dbReference type="EMBL" id="CAB4345565.1"/>
    </source>
</evidence>
<keyword evidence="5 7" id="KW-1133">Transmembrane helix</keyword>
<evidence type="ECO:0000259" key="8">
    <source>
        <dbReference type="Pfam" id="PF00924"/>
    </source>
</evidence>
<feature type="transmembrane region" description="Helical" evidence="7">
    <location>
        <begin position="87"/>
        <end position="106"/>
    </location>
</feature>
<evidence type="ECO:0000313" key="12">
    <source>
        <dbReference type="EMBL" id="CAB4848130.1"/>
    </source>
</evidence>
<dbReference type="PANTHER" id="PTHR30460:SF0">
    <property type="entry name" value="MODERATE CONDUCTANCE MECHANOSENSITIVE CHANNEL YBIO"/>
    <property type="match status" value="1"/>
</dbReference>
<reference evidence="10" key="1">
    <citation type="submission" date="2020-05" db="EMBL/GenBank/DDBJ databases">
        <authorList>
            <person name="Chiriac C."/>
            <person name="Salcher M."/>
            <person name="Ghai R."/>
            <person name="Kavagutti S V."/>
        </authorList>
    </citation>
    <scope>NUCLEOTIDE SEQUENCE</scope>
</reference>
<evidence type="ECO:0000313" key="13">
    <source>
        <dbReference type="EMBL" id="CAB5030340.1"/>
    </source>
</evidence>
<dbReference type="Gene3D" id="2.30.30.60">
    <property type="match status" value="1"/>
</dbReference>
<evidence type="ECO:0000313" key="14">
    <source>
        <dbReference type="EMBL" id="CAB5051785.1"/>
    </source>
</evidence>
<gene>
    <name evidence="11" type="ORF">UFOPK3037_01623</name>
    <name evidence="12" type="ORF">UFOPK3278_00742</name>
    <name evidence="10" type="ORF">UFOPK3925_01614</name>
    <name evidence="13" type="ORF">UFOPK4097_01582</name>
    <name evidence="14" type="ORF">UFOPK4301_01012</name>
</gene>
<evidence type="ECO:0000313" key="11">
    <source>
        <dbReference type="EMBL" id="CAB4815232.1"/>
    </source>
</evidence>
<accession>A0A6J5ZU24</accession>
<dbReference type="EMBL" id="CAFBPK010000043">
    <property type="protein sequence ID" value="CAB5030340.1"/>
    <property type="molecule type" value="Genomic_DNA"/>
</dbReference>
<keyword evidence="3" id="KW-1003">Cell membrane</keyword>
<dbReference type="EMBL" id="CAFBIX010000025">
    <property type="protein sequence ID" value="CAB4848130.1"/>
    <property type="molecule type" value="Genomic_DNA"/>
</dbReference>
<proteinExistence type="inferred from homology"/>
<evidence type="ECO:0000256" key="7">
    <source>
        <dbReference type="SAM" id="Phobius"/>
    </source>
</evidence>
<dbReference type="FunFam" id="2.30.30.60:FF:000001">
    <property type="entry name" value="MscS Mechanosensitive ion channel"/>
    <property type="match status" value="1"/>
</dbReference>
<feature type="transmembrane region" description="Helical" evidence="7">
    <location>
        <begin position="17"/>
        <end position="38"/>
    </location>
</feature>
<feature type="transmembrane region" description="Helical" evidence="7">
    <location>
        <begin position="59"/>
        <end position="81"/>
    </location>
</feature>
<evidence type="ECO:0000256" key="4">
    <source>
        <dbReference type="ARBA" id="ARBA00022692"/>
    </source>
</evidence>
<feature type="domain" description="Mechanosensitive ion channel MscS" evidence="8">
    <location>
        <begin position="104"/>
        <end position="168"/>
    </location>
</feature>
<dbReference type="SUPFAM" id="SSF82861">
    <property type="entry name" value="Mechanosensitive channel protein MscS (YggB), transmembrane region"/>
    <property type="match status" value="1"/>
</dbReference>
<protein>
    <submittedName>
        <fullName evidence="10">Unannotated protein</fullName>
    </submittedName>
</protein>
<evidence type="ECO:0000256" key="1">
    <source>
        <dbReference type="ARBA" id="ARBA00004651"/>
    </source>
</evidence>
<sequence>MSSTDKWHWFLGDPLEILIVLVVAIISRAVLIRAVGRVTKHALSSADRGDTRAVTVTRLLRSIITGTVWTLALITILAVIGIDVGPILASAGIVGVALGFGAQTLVKDFISGIFLILEDQYGLGDVVTIGTTHGVVDEVALRTTRIRDDQGVLWYIRNGEILTVANHSQNTSWEK</sequence>
<evidence type="ECO:0000256" key="2">
    <source>
        <dbReference type="ARBA" id="ARBA00008017"/>
    </source>
</evidence>
<dbReference type="InterPro" id="IPR049142">
    <property type="entry name" value="MS_channel_1st"/>
</dbReference>
<dbReference type="GO" id="GO:0008381">
    <property type="term" value="F:mechanosensitive monoatomic ion channel activity"/>
    <property type="evidence" value="ECO:0007669"/>
    <property type="project" value="InterPro"/>
</dbReference>
<dbReference type="EMBL" id="CAFAAO010000033">
    <property type="protein sequence ID" value="CAB4815232.1"/>
    <property type="molecule type" value="Genomic_DNA"/>
</dbReference>
<dbReference type="InterPro" id="IPR010920">
    <property type="entry name" value="LSM_dom_sf"/>
</dbReference>
<dbReference type="InterPro" id="IPR006685">
    <property type="entry name" value="MscS_channel_2nd"/>
</dbReference>
<dbReference type="GO" id="GO:0005886">
    <property type="term" value="C:plasma membrane"/>
    <property type="evidence" value="ECO:0007669"/>
    <property type="project" value="UniProtKB-SubCell"/>
</dbReference>
<dbReference type="InterPro" id="IPR045276">
    <property type="entry name" value="YbiO_bact"/>
</dbReference>
<dbReference type="SUPFAM" id="SSF50182">
    <property type="entry name" value="Sm-like ribonucleoproteins"/>
    <property type="match status" value="1"/>
</dbReference>
<dbReference type="AlphaFoldDB" id="A0A6J5ZU24"/>